<evidence type="ECO:0000313" key="1">
    <source>
        <dbReference type="EMBL" id="UQC84535.1"/>
    </source>
</evidence>
<gene>
    <name evidence="1" type="ORF">CLUP02_10032</name>
</gene>
<organism evidence="1 2">
    <name type="scientific">Colletotrichum lupini</name>
    <dbReference type="NCBI Taxonomy" id="145971"/>
    <lineage>
        <taxon>Eukaryota</taxon>
        <taxon>Fungi</taxon>
        <taxon>Dikarya</taxon>
        <taxon>Ascomycota</taxon>
        <taxon>Pezizomycotina</taxon>
        <taxon>Sordariomycetes</taxon>
        <taxon>Hypocreomycetidae</taxon>
        <taxon>Glomerellales</taxon>
        <taxon>Glomerellaceae</taxon>
        <taxon>Colletotrichum</taxon>
        <taxon>Colletotrichum acutatum species complex</taxon>
    </lineage>
</organism>
<dbReference type="KEGG" id="clup:CLUP02_10032"/>
<proteinExistence type="predicted"/>
<sequence length="123" mass="13495">MNYILARSCPCLLHACTPANDPIVGTYIPIPYQTCLPYLPQACSSLEVHASPASPGRHPMSLLPPSSEKDTFPHRVDPALVCHFLRYASERGCTSLSFPQQNLYCANAAWRWGTSCGKSTSRV</sequence>
<protein>
    <submittedName>
        <fullName evidence="1">Uncharacterized protein</fullName>
    </submittedName>
</protein>
<accession>A0A9Q8SWS0</accession>
<name>A0A9Q8SWS0_9PEZI</name>
<dbReference type="AlphaFoldDB" id="A0A9Q8SWS0"/>
<dbReference type="RefSeq" id="XP_049146152.1">
    <property type="nucleotide sequence ID" value="XM_049289008.1"/>
</dbReference>
<evidence type="ECO:0000313" key="2">
    <source>
        <dbReference type="Proteomes" id="UP000830671"/>
    </source>
</evidence>
<keyword evidence="2" id="KW-1185">Reference proteome</keyword>
<reference evidence="1" key="1">
    <citation type="journal article" date="2021" name="Mol. Plant Microbe Interact.">
        <title>Complete Genome Sequence of the Plant-Pathogenic Fungus Colletotrichum lupini.</title>
        <authorList>
            <person name="Baroncelli R."/>
            <person name="Pensec F."/>
            <person name="Da Lio D."/>
            <person name="Boufleur T."/>
            <person name="Vicente I."/>
            <person name="Sarrocco S."/>
            <person name="Picot A."/>
            <person name="Baraldi E."/>
            <person name="Sukno S."/>
            <person name="Thon M."/>
            <person name="Le Floch G."/>
        </authorList>
    </citation>
    <scope>NUCLEOTIDE SEQUENCE</scope>
    <source>
        <strain evidence="1">IMI 504893</strain>
    </source>
</reference>
<dbReference type="Proteomes" id="UP000830671">
    <property type="component" value="Chromosome 5"/>
</dbReference>
<dbReference type="GeneID" id="73344018"/>
<dbReference type="EMBL" id="CP019477">
    <property type="protein sequence ID" value="UQC84535.1"/>
    <property type="molecule type" value="Genomic_DNA"/>
</dbReference>